<sequence>MHLYYNAHDKSDLTKLGELLTFESSFRIADDKSDSPEPDRLKRQVNFIFRTINGINAVTGMIFLLSGLIIFFEYRKVEADFGASAFVVVSFVFGLCGMTLFIFSALGFLMTVRSLQQMLLYAIGGSLVFTAMVFACATRIPSTEVLLRNVASEMMTSLYLTKKSDPIHRTKWTYVQKSLHCCGVLNFWDWCDPKNITHEQQGNERTCAVPESCFPDNSTDRDATAIQEKIDFLRPIFVRGCYSLQMEVLHLNISLYRSFGYLMIILVGFATSFAIFLTMVFHR</sequence>
<gene>
    <name evidence="6" type="ORF">GE061_006292</name>
</gene>
<dbReference type="InterPro" id="IPR008952">
    <property type="entry name" value="Tetraspanin_EC2_sf"/>
</dbReference>
<dbReference type="InterPro" id="IPR018499">
    <property type="entry name" value="Tetraspanin/Peripherin"/>
</dbReference>
<evidence type="ECO:0000256" key="1">
    <source>
        <dbReference type="ARBA" id="ARBA00004141"/>
    </source>
</evidence>
<feature type="transmembrane region" description="Helical" evidence="5">
    <location>
        <begin position="259"/>
        <end position="281"/>
    </location>
</feature>
<dbReference type="EMBL" id="WIXP02000014">
    <property type="protein sequence ID" value="KAF6199993.1"/>
    <property type="molecule type" value="Genomic_DNA"/>
</dbReference>
<proteinExistence type="predicted"/>
<keyword evidence="4 5" id="KW-0472">Membrane</keyword>
<evidence type="ECO:0000256" key="2">
    <source>
        <dbReference type="ARBA" id="ARBA00022692"/>
    </source>
</evidence>
<keyword evidence="3 5" id="KW-1133">Transmembrane helix</keyword>
<accession>A0A8S9WTH9</accession>
<evidence type="ECO:0000256" key="3">
    <source>
        <dbReference type="ARBA" id="ARBA00022989"/>
    </source>
</evidence>
<keyword evidence="2 5" id="KW-0812">Transmembrane</keyword>
<evidence type="ECO:0008006" key="8">
    <source>
        <dbReference type="Google" id="ProtNLM"/>
    </source>
</evidence>
<dbReference type="Pfam" id="PF00335">
    <property type="entry name" value="Tetraspanin"/>
    <property type="match status" value="1"/>
</dbReference>
<protein>
    <recommendedName>
        <fullName evidence="8">Tetraspanin</fullName>
    </recommendedName>
</protein>
<comment type="subcellular location">
    <subcellularLocation>
        <location evidence="1">Membrane</location>
        <topology evidence="1">Multi-pass membrane protein</topology>
    </subcellularLocation>
</comment>
<comment type="caution">
    <text evidence="6">The sequence shown here is derived from an EMBL/GenBank/DDBJ whole genome shotgun (WGS) entry which is preliminary data.</text>
</comment>
<dbReference type="Proteomes" id="UP000466442">
    <property type="component" value="Unassembled WGS sequence"/>
</dbReference>
<feature type="transmembrane region" description="Helical" evidence="5">
    <location>
        <begin position="47"/>
        <end position="72"/>
    </location>
</feature>
<evidence type="ECO:0000313" key="7">
    <source>
        <dbReference type="Proteomes" id="UP000466442"/>
    </source>
</evidence>
<dbReference type="SUPFAM" id="SSF48652">
    <property type="entry name" value="Tetraspanin"/>
    <property type="match status" value="1"/>
</dbReference>
<evidence type="ECO:0000256" key="4">
    <source>
        <dbReference type="ARBA" id="ARBA00023136"/>
    </source>
</evidence>
<reference evidence="6" key="1">
    <citation type="journal article" date="2021" name="Mol. Ecol. Resour.">
        <title>Apolygus lucorum genome provides insights into omnivorousness and mesophyll feeding.</title>
        <authorList>
            <person name="Liu Y."/>
            <person name="Liu H."/>
            <person name="Wang H."/>
            <person name="Huang T."/>
            <person name="Liu B."/>
            <person name="Yang B."/>
            <person name="Yin L."/>
            <person name="Li B."/>
            <person name="Zhang Y."/>
            <person name="Zhang S."/>
            <person name="Jiang F."/>
            <person name="Zhang X."/>
            <person name="Ren Y."/>
            <person name="Wang B."/>
            <person name="Wang S."/>
            <person name="Lu Y."/>
            <person name="Wu K."/>
            <person name="Fan W."/>
            <person name="Wang G."/>
        </authorList>
    </citation>
    <scope>NUCLEOTIDE SEQUENCE</scope>
    <source>
        <strain evidence="6">12Hb</strain>
    </source>
</reference>
<feature type="transmembrane region" description="Helical" evidence="5">
    <location>
        <begin position="118"/>
        <end position="140"/>
    </location>
</feature>
<dbReference type="OrthoDB" id="9972904at2759"/>
<feature type="transmembrane region" description="Helical" evidence="5">
    <location>
        <begin position="84"/>
        <end position="106"/>
    </location>
</feature>
<dbReference type="Gene3D" id="1.10.1450.10">
    <property type="entry name" value="Tetraspanin"/>
    <property type="match status" value="1"/>
</dbReference>
<keyword evidence="7" id="KW-1185">Reference proteome</keyword>
<name>A0A8S9WTH9_APOLU</name>
<organism evidence="6 7">
    <name type="scientific">Apolygus lucorum</name>
    <name type="common">Small green plant bug</name>
    <name type="synonym">Lygocoris lucorum</name>
    <dbReference type="NCBI Taxonomy" id="248454"/>
    <lineage>
        <taxon>Eukaryota</taxon>
        <taxon>Metazoa</taxon>
        <taxon>Ecdysozoa</taxon>
        <taxon>Arthropoda</taxon>
        <taxon>Hexapoda</taxon>
        <taxon>Insecta</taxon>
        <taxon>Pterygota</taxon>
        <taxon>Neoptera</taxon>
        <taxon>Paraneoptera</taxon>
        <taxon>Hemiptera</taxon>
        <taxon>Heteroptera</taxon>
        <taxon>Panheteroptera</taxon>
        <taxon>Cimicomorpha</taxon>
        <taxon>Miridae</taxon>
        <taxon>Mirini</taxon>
        <taxon>Apolygus</taxon>
    </lineage>
</organism>
<dbReference type="GO" id="GO:0016020">
    <property type="term" value="C:membrane"/>
    <property type="evidence" value="ECO:0007669"/>
    <property type="project" value="UniProtKB-SubCell"/>
</dbReference>
<evidence type="ECO:0000313" key="6">
    <source>
        <dbReference type="EMBL" id="KAF6199993.1"/>
    </source>
</evidence>
<evidence type="ECO:0000256" key="5">
    <source>
        <dbReference type="SAM" id="Phobius"/>
    </source>
</evidence>
<dbReference type="AlphaFoldDB" id="A0A8S9WTH9"/>